<dbReference type="Proteomes" id="UP000245959">
    <property type="component" value="Unassembled WGS sequence"/>
</dbReference>
<dbReference type="InterPro" id="IPR009057">
    <property type="entry name" value="Homeodomain-like_sf"/>
</dbReference>
<dbReference type="SMART" id="SM00342">
    <property type="entry name" value="HTH_ARAC"/>
    <property type="match status" value="1"/>
</dbReference>
<keyword evidence="3" id="KW-0804">Transcription</keyword>
<dbReference type="PANTHER" id="PTHR43280:SF2">
    <property type="entry name" value="HTH-TYPE TRANSCRIPTIONAL REGULATOR EXSA"/>
    <property type="match status" value="1"/>
</dbReference>
<dbReference type="SUPFAM" id="SSF46689">
    <property type="entry name" value="Homeodomain-like"/>
    <property type="match status" value="1"/>
</dbReference>
<dbReference type="EMBL" id="QEKH01000033">
    <property type="protein sequence ID" value="PVY36703.1"/>
    <property type="molecule type" value="Genomic_DNA"/>
</dbReference>
<dbReference type="InterPro" id="IPR018062">
    <property type="entry name" value="HTH_AraC-typ_CS"/>
</dbReference>
<dbReference type="GeneID" id="78296712"/>
<evidence type="ECO:0000256" key="1">
    <source>
        <dbReference type="ARBA" id="ARBA00023015"/>
    </source>
</evidence>
<proteinExistence type="predicted"/>
<comment type="caution">
    <text evidence="5">The sequence shown here is derived from an EMBL/GenBank/DDBJ whole genome shotgun (WGS) entry which is preliminary data.</text>
</comment>
<protein>
    <submittedName>
        <fullName evidence="5">AraC family cel operon transcriptional repressor</fullName>
    </submittedName>
</protein>
<dbReference type="PROSITE" id="PS00041">
    <property type="entry name" value="HTH_ARAC_FAMILY_1"/>
    <property type="match status" value="1"/>
</dbReference>
<evidence type="ECO:0000259" key="4">
    <source>
        <dbReference type="PROSITE" id="PS01124"/>
    </source>
</evidence>
<feature type="domain" description="HTH araC/xylS-type" evidence="4">
    <location>
        <begin position="219"/>
        <end position="301"/>
    </location>
</feature>
<dbReference type="InterPro" id="IPR003313">
    <property type="entry name" value="AraC-bd"/>
</dbReference>
<evidence type="ECO:0000256" key="3">
    <source>
        <dbReference type="ARBA" id="ARBA00023163"/>
    </source>
</evidence>
<dbReference type="InterPro" id="IPR018060">
    <property type="entry name" value="HTH_AraC"/>
</dbReference>
<dbReference type="PROSITE" id="PS01124">
    <property type="entry name" value="HTH_ARAC_FAMILY_2"/>
    <property type="match status" value="1"/>
</dbReference>
<dbReference type="GO" id="GO:0003700">
    <property type="term" value="F:DNA-binding transcription factor activity"/>
    <property type="evidence" value="ECO:0007669"/>
    <property type="project" value="InterPro"/>
</dbReference>
<keyword evidence="1" id="KW-0805">Transcription regulation</keyword>
<dbReference type="GO" id="GO:0043565">
    <property type="term" value="F:sequence-specific DNA binding"/>
    <property type="evidence" value="ECO:0007669"/>
    <property type="project" value="InterPro"/>
</dbReference>
<dbReference type="PANTHER" id="PTHR43280">
    <property type="entry name" value="ARAC-FAMILY TRANSCRIPTIONAL REGULATOR"/>
    <property type="match status" value="1"/>
</dbReference>
<evidence type="ECO:0000313" key="6">
    <source>
        <dbReference type="Proteomes" id="UP000245959"/>
    </source>
</evidence>
<organism evidence="5 6">
    <name type="scientific">Victivallis vadensis</name>
    <dbReference type="NCBI Taxonomy" id="172901"/>
    <lineage>
        <taxon>Bacteria</taxon>
        <taxon>Pseudomonadati</taxon>
        <taxon>Lentisphaerota</taxon>
        <taxon>Lentisphaeria</taxon>
        <taxon>Victivallales</taxon>
        <taxon>Victivallaceae</taxon>
        <taxon>Victivallis</taxon>
    </lineage>
</organism>
<keyword evidence="6" id="KW-1185">Reference proteome</keyword>
<reference evidence="5 6" key="1">
    <citation type="submission" date="2018-04" db="EMBL/GenBank/DDBJ databases">
        <title>Genomic Encyclopedia of Type Strains, Phase IV (KMG-IV): sequencing the most valuable type-strain genomes for metagenomic binning, comparative biology and taxonomic classification.</title>
        <authorList>
            <person name="Goeker M."/>
        </authorList>
    </citation>
    <scope>NUCLEOTIDE SEQUENCE [LARGE SCALE GENOMIC DNA]</scope>
    <source>
        <strain evidence="5 6">DSM 14823</strain>
    </source>
</reference>
<dbReference type="Pfam" id="PF02311">
    <property type="entry name" value="AraC_binding"/>
    <property type="match status" value="1"/>
</dbReference>
<sequence length="309" mass="35113">MGTITLELDNFINPAVGAEVSFHAISWNAGRKQSFIPSGGNLHYHSLPSGGTVEHSHEFGELIFLLSGSIIHRVNGEKQLLEPNSVVFVRPDDRHGFLPAPGAPDCELLLLSFHLELFVTISRYLEDDAFLHRYTESVLPAVFRVPESRMNELSLELLSLNAQGITPAIRKIRFKVLLAELFTRFFLPQEAAPGSSDAPEWLESLCEKMKTPENFIPGLKRMQQLSGYTPEYLCKVFRKHLDRSPTEFINELRINHAARLLADSGESIAELAYRLNFQSLSRFYHLFRKQYSCTPAEYRKRALAARRLL</sequence>
<dbReference type="InterPro" id="IPR011051">
    <property type="entry name" value="RmlC_Cupin_sf"/>
</dbReference>
<dbReference type="InterPro" id="IPR014710">
    <property type="entry name" value="RmlC-like_jellyroll"/>
</dbReference>
<accession>A0A2U1AJW5</accession>
<dbReference type="AlphaFoldDB" id="A0A2U1AJW5"/>
<gene>
    <name evidence="5" type="ORF">C8D82_13329</name>
</gene>
<evidence type="ECO:0000313" key="5">
    <source>
        <dbReference type="EMBL" id="PVY36703.1"/>
    </source>
</evidence>
<evidence type="ECO:0000256" key="2">
    <source>
        <dbReference type="ARBA" id="ARBA00023125"/>
    </source>
</evidence>
<dbReference type="SUPFAM" id="SSF51182">
    <property type="entry name" value="RmlC-like cupins"/>
    <property type="match status" value="1"/>
</dbReference>
<dbReference type="Gene3D" id="1.10.10.60">
    <property type="entry name" value="Homeodomain-like"/>
    <property type="match status" value="2"/>
</dbReference>
<dbReference type="PRINTS" id="PR00032">
    <property type="entry name" value="HTHARAC"/>
</dbReference>
<keyword evidence="2" id="KW-0238">DNA-binding</keyword>
<dbReference type="InterPro" id="IPR020449">
    <property type="entry name" value="Tscrpt_reg_AraC-type_HTH"/>
</dbReference>
<name>A0A2U1AJW5_9BACT</name>
<dbReference type="Pfam" id="PF12833">
    <property type="entry name" value="HTH_18"/>
    <property type="match status" value="1"/>
</dbReference>
<dbReference type="RefSeq" id="WP_165833148.1">
    <property type="nucleotide sequence ID" value="NZ_DBFOHU010000070.1"/>
</dbReference>
<dbReference type="Gene3D" id="2.60.120.10">
    <property type="entry name" value="Jelly Rolls"/>
    <property type="match status" value="1"/>
</dbReference>